<comment type="caution">
    <text evidence="2">The sequence shown here is derived from an EMBL/GenBank/DDBJ whole genome shotgun (WGS) entry which is preliminary data.</text>
</comment>
<comment type="similarity">
    <text evidence="1">Belongs to the UPF0236 family.</text>
</comment>
<evidence type="ECO:0008006" key="4">
    <source>
        <dbReference type="Google" id="ProtNLM"/>
    </source>
</evidence>
<accession>N9VBU8</accession>
<name>N9VBU8_9BACT</name>
<dbReference type="AlphaFoldDB" id="N9VBU8"/>
<dbReference type="OrthoDB" id="394306at2"/>
<dbReference type="RefSeq" id="WP_004423741.1">
    <property type="nucleotide sequence ID" value="NZ_AORI01000005.1"/>
</dbReference>
<dbReference type="EMBL" id="AORI01000005">
    <property type="protein sequence ID" value="ENY69148.1"/>
    <property type="molecule type" value="Genomic_DNA"/>
</dbReference>
<reference evidence="2 3" key="1">
    <citation type="journal article" date="2013" name="Genome Announc.">
        <title>Draft Genome Sequences of Mycoplasma auris and Mycoplasma yeatsii, Two Species of the Ear Canal of Caprinae.</title>
        <authorList>
            <person name="Dordet-Frisoni E."/>
            <person name="Baranowski E."/>
            <person name="Barre A."/>
            <person name="Blanchard A."/>
            <person name="Breton M."/>
            <person name="Couture C."/>
            <person name="Dupuy V."/>
            <person name="Gaurivaud P."/>
            <person name="Jacob D."/>
            <person name="Lemaitre C."/>
            <person name="Manso-Silvan L."/>
            <person name="Nikolski M."/>
            <person name="Nouvel L.X."/>
            <person name="Poumarat F."/>
            <person name="Sirand-Pugnet P."/>
            <person name="Thebault P."/>
            <person name="Theil S."/>
            <person name="Thiaucourt F."/>
            <person name="Citti C."/>
            <person name="Tardy F."/>
        </authorList>
    </citation>
    <scope>NUCLEOTIDE SEQUENCE [LARGE SCALE GENOMIC DNA]</scope>
    <source>
        <strain evidence="2 3">15026</strain>
    </source>
</reference>
<dbReference type="PATRIC" id="fig|1188233.3.peg.192"/>
<dbReference type="InterPro" id="IPR009620">
    <property type="entry name" value="UPF0236"/>
</dbReference>
<keyword evidence="3" id="KW-1185">Reference proteome</keyword>
<evidence type="ECO:0000313" key="2">
    <source>
        <dbReference type="EMBL" id="ENY69148.1"/>
    </source>
</evidence>
<dbReference type="Pfam" id="PF06782">
    <property type="entry name" value="UPF0236"/>
    <property type="match status" value="1"/>
</dbReference>
<dbReference type="NCBIfam" id="NF046004">
    <property type="entry name" value="ICE_Mbov_0401"/>
    <property type="match status" value="1"/>
</dbReference>
<sequence>MGNNISSYDKSVLSLLKEQIEQADLDFKQSKERKELHLTVHSKVTRKIATTNGVVVVLLTKYIRKIKGEPNRIYIFDKHTLLQNKRQLVSSSFYNSIINDFLNGYSYRANAKKHNVSLGNIWRIIKSSEVNKNSLIDYKEKLENNKQNIVYISLDDAYHRFYVSKNNVRKIKFKLIIFYMLTPSRKMINKNHFIILRDDLDNINYPISALVEKIKSIVSYCYGDNIKLVVTGDGATWIKNLAVRLKADYILCRFHLKQKLGVIFNNSKELKNMLDKYYQDSGIRLDKVINRFLFNKNYEELIKFLEQGLSQLKDYLNLSRWNHLVDFLKYIKRNLKGLVDVPMDSSLYFGNVAESFVSHLIKKKIKRNWTIYGVHSIMVLLLKNQTGIYLENYINY</sequence>
<dbReference type="STRING" id="1188233.MAU_1900"/>
<evidence type="ECO:0000256" key="1">
    <source>
        <dbReference type="ARBA" id="ARBA00006539"/>
    </source>
</evidence>
<dbReference type="Proteomes" id="UP000013131">
    <property type="component" value="Unassembled WGS sequence"/>
</dbReference>
<gene>
    <name evidence="2" type="ORF">MAU_1900</name>
</gene>
<evidence type="ECO:0000313" key="3">
    <source>
        <dbReference type="Proteomes" id="UP000013131"/>
    </source>
</evidence>
<protein>
    <recommendedName>
        <fullName evidence="4">Transposase</fullName>
    </recommendedName>
</protein>
<proteinExistence type="inferred from homology"/>
<organism evidence="2 3">
    <name type="scientific">Metamycoplasma auris 15026</name>
    <dbReference type="NCBI Taxonomy" id="1188233"/>
    <lineage>
        <taxon>Bacteria</taxon>
        <taxon>Bacillati</taxon>
        <taxon>Mycoplasmatota</taxon>
        <taxon>Mycoplasmoidales</taxon>
        <taxon>Metamycoplasmataceae</taxon>
        <taxon>Metamycoplasma</taxon>
    </lineage>
</organism>